<evidence type="ECO:0000256" key="8">
    <source>
        <dbReference type="ARBA" id="ARBA00023012"/>
    </source>
</evidence>
<dbReference type="GO" id="GO:0016020">
    <property type="term" value="C:membrane"/>
    <property type="evidence" value="ECO:0007669"/>
    <property type="project" value="InterPro"/>
</dbReference>
<dbReference type="Gene3D" id="3.30.565.10">
    <property type="entry name" value="Histidine kinase-like ATPase, C-terminal domain"/>
    <property type="match status" value="1"/>
</dbReference>
<evidence type="ECO:0000256" key="2">
    <source>
        <dbReference type="ARBA" id="ARBA00012438"/>
    </source>
</evidence>
<dbReference type="InterPro" id="IPR005467">
    <property type="entry name" value="His_kinase_dom"/>
</dbReference>
<sequence>MPMNLRSKPPLLSGVRLVLMAGFLGLLCLLGFAGFYSLHALRKVARTDDESTREFVKRSDALEVIRQNAYTSTSRVRDFLLDREPKAPQVHRQDAVAAWNRALSAVKAYSLVSPEAQRPAFQQLRLSMEAYWRVAEPALSWHDTKREVDGYDLLAEQLTPRRDEFLHLCDELRRANELDLRAAIDHSASLISLLQQRLAMVVVLALLIGSALAGITLHYFMRLERAASQRYEASIADRAQLEALSTRLLEIQEEERRRISRELHDEAGQALSGLLVDVANASAEIQNDQPSLKERMASIKRSAESTLSSIRNLSLLLRPSMLDDLGLIAALRWQARETARRSGMEVAVLAEDYNLELPDEYRTTIYRVVQEALNNAARHSGAKNVSILVRAEARRLLVLIQDDGKGFDPDTTKGMGLLGMQERIAHLNGQMEVESGVGQGVVLRIELPPVPAGKAA</sequence>
<evidence type="ECO:0000256" key="1">
    <source>
        <dbReference type="ARBA" id="ARBA00000085"/>
    </source>
</evidence>
<dbReference type="KEGG" id="pfer:IRI77_15780"/>
<keyword evidence="4" id="KW-0808">Transferase</keyword>
<name>A0A7S7NX09_PALFE</name>
<evidence type="ECO:0000313" key="12">
    <source>
        <dbReference type="Proteomes" id="UP000593892"/>
    </source>
</evidence>
<keyword evidence="6 11" id="KW-0418">Kinase</keyword>
<dbReference type="Pfam" id="PF07730">
    <property type="entry name" value="HisKA_3"/>
    <property type="match status" value="1"/>
</dbReference>
<evidence type="ECO:0000256" key="7">
    <source>
        <dbReference type="ARBA" id="ARBA00022840"/>
    </source>
</evidence>
<keyword evidence="9" id="KW-1133">Transmembrane helix</keyword>
<dbReference type="Proteomes" id="UP000593892">
    <property type="component" value="Chromosome"/>
</dbReference>
<gene>
    <name evidence="11" type="ORF">IRI77_15780</name>
</gene>
<keyword evidence="12" id="KW-1185">Reference proteome</keyword>
<keyword evidence="7" id="KW-0067">ATP-binding</keyword>
<dbReference type="AlphaFoldDB" id="A0A7S7NX09"/>
<protein>
    <recommendedName>
        <fullName evidence="2">histidine kinase</fullName>
        <ecNumber evidence="2">2.7.13.3</ecNumber>
    </recommendedName>
</protein>
<dbReference type="InterPro" id="IPR011712">
    <property type="entry name" value="Sig_transdc_His_kin_sub3_dim/P"/>
</dbReference>
<evidence type="ECO:0000259" key="10">
    <source>
        <dbReference type="PROSITE" id="PS50109"/>
    </source>
</evidence>
<dbReference type="GO" id="GO:0046983">
    <property type="term" value="F:protein dimerization activity"/>
    <property type="evidence" value="ECO:0007669"/>
    <property type="project" value="InterPro"/>
</dbReference>
<feature type="domain" description="Histidine kinase" evidence="10">
    <location>
        <begin position="365"/>
        <end position="451"/>
    </location>
</feature>
<dbReference type="InterPro" id="IPR050482">
    <property type="entry name" value="Sensor_HK_TwoCompSys"/>
</dbReference>
<dbReference type="SUPFAM" id="SSF55874">
    <property type="entry name" value="ATPase domain of HSP90 chaperone/DNA topoisomerase II/histidine kinase"/>
    <property type="match status" value="1"/>
</dbReference>
<dbReference type="SMART" id="SM00387">
    <property type="entry name" value="HATPase_c"/>
    <property type="match status" value="1"/>
</dbReference>
<organism evidence="11 12">
    <name type="scientific">Paludibaculum fermentans</name>
    <dbReference type="NCBI Taxonomy" id="1473598"/>
    <lineage>
        <taxon>Bacteria</taxon>
        <taxon>Pseudomonadati</taxon>
        <taxon>Acidobacteriota</taxon>
        <taxon>Terriglobia</taxon>
        <taxon>Bryobacterales</taxon>
        <taxon>Bryobacteraceae</taxon>
        <taxon>Paludibaculum</taxon>
    </lineage>
</organism>
<dbReference type="InterPro" id="IPR003594">
    <property type="entry name" value="HATPase_dom"/>
</dbReference>
<dbReference type="EC" id="2.7.13.3" evidence="2"/>
<evidence type="ECO:0000256" key="5">
    <source>
        <dbReference type="ARBA" id="ARBA00022741"/>
    </source>
</evidence>
<proteinExistence type="predicted"/>
<keyword evidence="8" id="KW-0902">Two-component regulatory system</keyword>
<evidence type="ECO:0000256" key="4">
    <source>
        <dbReference type="ARBA" id="ARBA00022679"/>
    </source>
</evidence>
<dbReference type="EMBL" id="CP063849">
    <property type="protein sequence ID" value="QOY91348.1"/>
    <property type="molecule type" value="Genomic_DNA"/>
</dbReference>
<dbReference type="PROSITE" id="PS50109">
    <property type="entry name" value="HIS_KIN"/>
    <property type="match status" value="1"/>
</dbReference>
<evidence type="ECO:0000256" key="9">
    <source>
        <dbReference type="SAM" id="Phobius"/>
    </source>
</evidence>
<evidence type="ECO:0000256" key="3">
    <source>
        <dbReference type="ARBA" id="ARBA00022553"/>
    </source>
</evidence>
<keyword evidence="5" id="KW-0547">Nucleotide-binding</keyword>
<feature type="transmembrane region" description="Helical" evidence="9">
    <location>
        <begin position="198"/>
        <end position="220"/>
    </location>
</feature>
<dbReference type="PANTHER" id="PTHR24421:SF10">
    <property type="entry name" value="NITRATE_NITRITE SENSOR PROTEIN NARQ"/>
    <property type="match status" value="1"/>
</dbReference>
<keyword evidence="9" id="KW-0812">Transmembrane</keyword>
<keyword evidence="9" id="KW-0472">Membrane</keyword>
<keyword evidence="3" id="KW-0597">Phosphoprotein</keyword>
<evidence type="ECO:0000256" key="6">
    <source>
        <dbReference type="ARBA" id="ARBA00022777"/>
    </source>
</evidence>
<dbReference type="Gene3D" id="1.20.5.1930">
    <property type="match status" value="1"/>
</dbReference>
<dbReference type="InterPro" id="IPR036890">
    <property type="entry name" value="HATPase_C_sf"/>
</dbReference>
<dbReference type="GO" id="GO:0005524">
    <property type="term" value="F:ATP binding"/>
    <property type="evidence" value="ECO:0007669"/>
    <property type="project" value="UniProtKB-KW"/>
</dbReference>
<dbReference type="CDD" id="cd16917">
    <property type="entry name" value="HATPase_UhpB-NarQ-NarX-like"/>
    <property type="match status" value="1"/>
</dbReference>
<dbReference type="GO" id="GO:0000155">
    <property type="term" value="F:phosphorelay sensor kinase activity"/>
    <property type="evidence" value="ECO:0007669"/>
    <property type="project" value="InterPro"/>
</dbReference>
<comment type="catalytic activity">
    <reaction evidence="1">
        <text>ATP + protein L-histidine = ADP + protein N-phospho-L-histidine.</text>
        <dbReference type="EC" id="2.7.13.3"/>
    </reaction>
</comment>
<accession>A0A7S7NX09</accession>
<evidence type="ECO:0000313" key="11">
    <source>
        <dbReference type="EMBL" id="QOY91348.1"/>
    </source>
</evidence>
<dbReference type="Pfam" id="PF02518">
    <property type="entry name" value="HATPase_c"/>
    <property type="match status" value="1"/>
</dbReference>
<dbReference type="PANTHER" id="PTHR24421">
    <property type="entry name" value="NITRATE/NITRITE SENSOR PROTEIN NARX-RELATED"/>
    <property type="match status" value="1"/>
</dbReference>
<reference evidence="11 12" key="1">
    <citation type="submission" date="2020-10" db="EMBL/GenBank/DDBJ databases">
        <title>Complete genome sequence of Paludibaculum fermentans P105T, a facultatively anaerobic acidobacterium capable of dissimilatory Fe(III) reduction.</title>
        <authorList>
            <person name="Dedysh S.N."/>
            <person name="Beletsky A.V."/>
            <person name="Kulichevskaya I.S."/>
            <person name="Mardanov A.V."/>
            <person name="Ravin N.V."/>
        </authorList>
    </citation>
    <scope>NUCLEOTIDE SEQUENCE [LARGE SCALE GENOMIC DNA]</scope>
    <source>
        <strain evidence="11 12">P105</strain>
    </source>
</reference>